<protein>
    <submittedName>
        <fullName evidence="3">Gp23</fullName>
    </submittedName>
</protein>
<keyword evidence="2" id="KW-1133">Transmembrane helix</keyword>
<evidence type="ECO:0000256" key="2">
    <source>
        <dbReference type="SAM" id="Phobius"/>
    </source>
</evidence>
<evidence type="ECO:0000313" key="4">
    <source>
        <dbReference type="Proteomes" id="UP000000486"/>
    </source>
</evidence>
<dbReference type="EMBL" id="CP002816">
    <property type="protein sequence ID" value="AEH92307.1"/>
    <property type="molecule type" value="Genomic_DNA"/>
</dbReference>
<evidence type="ECO:0000256" key="1">
    <source>
        <dbReference type="SAM" id="Coils"/>
    </source>
</evidence>
<name>A0A0E0UV44_LISMM</name>
<feature type="transmembrane region" description="Helical" evidence="2">
    <location>
        <begin position="107"/>
        <end position="130"/>
    </location>
</feature>
<reference evidence="3 4" key="1">
    <citation type="journal article" date="2011" name="J. Bacteriol.">
        <title>Genome sequence of the nonpathogenic Listeria monocytogenes serovar 4a strain M7.</title>
        <authorList>
            <person name="Chen J."/>
            <person name="Xia Y."/>
            <person name="Cheng C."/>
            <person name="Fang C."/>
            <person name="Shan Y."/>
            <person name="Jin G."/>
            <person name="Fang W."/>
        </authorList>
    </citation>
    <scope>NUCLEOTIDE SEQUENCE [LARGE SCALE GENOMIC DNA]</scope>
    <source>
        <strain evidence="3 4">M7</strain>
    </source>
</reference>
<keyword evidence="2" id="KW-0812">Transmembrane</keyword>
<feature type="coiled-coil region" evidence="1">
    <location>
        <begin position="24"/>
        <end position="51"/>
    </location>
</feature>
<gene>
    <name evidence="3" type="ordered locus">LMM7_1302</name>
</gene>
<dbReference type="HOGENOM" id="CLU_158565_0_0_9"/>
<evidence type="ECO:0000313" key="3">
    <source>
        <dbReference type="EMBL" id="AEH92307.1"/>
    </source>
</evidence>
<accession>A0A0E0UV44</accession>
<keyword evidence="2" id="KW-0472">Membrane</keyword>
<proteinExistence type="predicted"/>
<sequence>MEDEKDRKRYVTRLDLLEHGDKLKKEIRTEIKEVDKNVDELREDMGELKDLVLPISGALQQIVDNTKETAVSLKGVIEKQQAHDIEMAEFRISSKQKGKKREGNTTIIVAIIGGICTIIGTMLTVAPLIWH</sequence>
<dbReference type="RefSeq" id="WP_012581444.1">
    <property type="nucleotide sequence ID" value="NC_017537.1"/>
</dbReference>
<organism evidence="3 4">
    <name type="scientific">Listeria monocytogenes serotype 4a (strain M7)</name>
    <dbReference type="NCBI Taxonomy" id="1030009"/>
    <lineage>
        <taxon>Bacteria</taxon>
        <taxon>Bacillati</taxon>
        <taxon>Bacillota</taxon>
        <taxon>Bacilli</taxon>
        <taxon>Bacillales</taxon>
        <taxon>Listeriaceae</taxon>
        <taxon>Listeria</taxon>
    </lineage>
</organism>
<dbReference type="Proteomes" id="UP000000486">
    <property type="component" value="Chromosome"/>
</dbReference>
<dbReference type="AlphaFoldDB" id="A0A0E0UV44"/>
<dbReference type="PATRIC" id="fig|1030009.3.peg.1291"/>
<dbReference type="KEGG" id="lmq:LMM7_1302"/>
<keyword evidence="1" id="KW-0175">Coiled coil</keyword>